<dbReference type="SUPFAM" id="SSF53850">
    <property type="entry name" value="Periplasmic binding protein-like II"/>
    <property type="match status" value="1"/>
</dbReference>
<proteinExistence type="predicted"/>
<dbReference type="Proteomes" id="UP001595796">
    <property type="component" value="Unassembled WGS sequence"/>
</dbReference>
<dbReference type="InterPro" id="IPR011852">
    <property type="entry name" value="TRAP_TAXI"/>
</dbReference>
<organism evidence="1 2">
    <name type="scientific">Flaviflagellibacter deserti</name>
    <dbReference type="NCBI Taxonomy" id="2267266"/>
    <lineage>
        <taxon>Bacteria</taxon>
        <taxon>Pseudomonadati</taxon>
        <taxon>Pseudomonadota</taxon>
        <taxon>Alphaproteobacteria</taxon>
        <taxon>Hyphomicrobiales</taxon>
        <taxon>Flaviflagellibacter</taxon>
    </lineage>
</organism>
<dbReference type="CDD" id="cd13520">
    <property type="entry name" value="PBP2_TAXI_TRAP"/>
    <property type="match status" value="1"/>
</dbReference>
<protein>
    <submittedName>
        <fullName evidence="1">TAXI family TRAP transporter solute-binding subunit</fullName>
    </submittedName>
</protein>
<dbReference type="PANTHER" id="PTHR42941:SF1">
    <property type="entry name" value="SLL1037 PROTEIN"/>
    <property type="match status" value="1"/>
</dbReference>
<dbReference type="Pfam" id="PF16868">
    <property type="entry name" value="NMT1_3"/>
    <property type="match status" value="1"/>
</dbReference>
<dbReference type="PANTHER" id="PTHR42941">
    <property type="entry name" value="SLL1037 PROTEIN"/>
    <property type="match status" value="1"/>
</dbReference>
<dbReference type="RefSeq" id="WP_114958372.1">
    <property type="nucleotide sequence ID" value="NZ_JBHSJF010000005.1"/>
</dbReference>
<gene>
    <name evidence="1" type="ORF">ACFPFW_06155</name>
</gene>
<evidence type="ECO:0000313" key="2">
    <source>
        <dbReference type="Proteomes" id="UP001595796"/>
    </source>
</evidence>
<dbReference type="EMBL" id="JBHSJF010000005">
    <property type="protein sequence ID" value="MFC5067596.1"/>
    <property type="molecule type" value="Genomic_DNA"/>
</dbReference>
<evidence type="ECO:0000313" key="1">
    <source>
        <dbReference type="EMBL" id="MFC5067596.1"/>
    </source>
</evidence>
<dbReference type="Gene3D" id="3.40.190.10">
    <property type="entry name" value="Periplasmic binding protein-like II"/>
    <property type="match status" value="2"/>
</dbReference>
<reference evidence="2" key="1">
    <citation type="journal article" date="2019" name="Int. J. Syst. Evol. Microbiol.">
        <title>The Global Catalogue of Microorganisms (GCM) 10K type strain sequencing project: providing services to taxonomists for standard genome sequencing and annotation.</title>
        <authorList>
            <consortium name="The Broad Institute Genomics Platform"/>
            <consortium name="The Broad Institute Genome Sequencing Center for Infectious Disease"/>
            <person name="Wu L."/>
            <person name="Ma J."/>
        </authorList>
    </citation>
    <scope>NUCLEOTIDE SEQUENCE [LARGE SCALE GENOMIC DNA]</scope>
    <source>
        <strain evidence="2">CGMCC 1.16444</strain>
    </source>
</reference>
<sequence>MINLAWTRNAALALIVAIAIGAAFDVHAQAMKFFRIGTGGTAGTYFPIGGLIANAISNPPGSRPCHDGGSCGVPGLVAVALATNGSVANIEGIQKGEIEAGLTQSDVAHWAHEGTGVFEGKPRVTELRAIANLYPETFHVVARRGAGIANVRDLKGKRVALDEPGSGSLIDARIVLQAYGVTEKDFNISYMKPDVAGAQLRAGSLDAFFFIGGSPVTAIAELSSSVGIDLVPLDGPEAEKVLREHIYFARDKIAAGTYAGVGYEAKTLSVNALLVTSETQPDDLIYAVTRALWNNNTRKLLDNGHAKGKMIRPETAPSGLGLPLHPGAERFYREVGLLPRG</sequence>
<name>A0ABV9Z0G4_9HYPH</name>
<dbReference type="NCBIfam" id="TIGR02122">
    <property type="entry name" value="TRAP_TAXI"/>
    <property type="match status" value="1"/>
</dbReference>
<comment type="caution">
    <text evidence="1">The sequence shown here is derived from an EMBL/GenBank/DDBJ whole genome shotgun (WGS) entry which is preliminary data.</text>
</comment>
<keyword evidence="2" id="KW-1185">Reference proteome</keyword>
<accession>A0ABV9Z0G4</accession>